<evidence type="ECO:0000259" key="1">
    <source>
        <dbReference type="PROSITE" id="PS51186"/>
    </source>
</evidence>
<dbReference type="PROSITE" id="PS51186">
    <property type="entry name" value="GNAT"/>
    <property type="match status" value="1"/>
</dbReference>
<dbReference type="Pfam" id="PF13302">
    <property type="entry name" value="Acetyltransf_3"/>
    <property type="match status" value="1"/>
</dbReference>
<dbReference type="Proteomes" id="UP000007590">
    <property type="component" value="Chromosome"/>
</dbReference>
<name>H8KT82_SOLCM</name>
<dbReference type="OrthoDB" id="9795199at2"/>
<accession>H8KT82</accession>
<evidence type="ECO:0000313" key="2">
    <source>
        <dbReference type="EMBL" id="AFD05265.1"/>
    </source>
</evidence>
<dbReference type="PANTHER" id="PTHR43610">
    <property type="entry name" value="BLL6696 PROTEIN"/>
    <property type="match status" value="1"/>
</dbReference>
<sequence>MNEQWINHPTILKGNTVDLIPLEKEHFEKLFTAASDKKLWELIPTDCSQKDIFEAAYSFSLTERDKGRQYPFIIYHKETGEFIGSTRFFEIFPLDKKLEIGWTWLITRYWGTTINLECKLLLLTHCFEVLKTRRVQLKTDATNLRSRKAIEKIGGQFEGILRKDRIKSNGDSRNAAYYSILDDEWEVVRQKINDQLANKEESSNKK</sequence>
<dbReference type="STRING" id="929556.Solca_0109"/>
<protein>
    <submittedName>
        <fullName evidence="2">Acetyltransferase, ribosomal protein N-acetylase</fullName>
    </submittedName>
</protein>
<keyword evidence="2" id="KW-0687">Ribonucleoprotein</keyword>
<dbReference type="Gene3D" id="3.40.630.30">
    <property type="match status" value="1"/>
</dbReference>
<dbReference type="SUPFAM" id="SSF55729">
    <property type="entry name" value="Acyl-CoA N-acyltransferases (Nat)"/>
    <property type="match status" value="1"/>
</dbReference>
<dbReference type="HOGENOM" id="CLU_013985_1_0_10"/>
<dbReference type="EMBL" id="CP003349">
    <property type="protein sequence ID" value="AFD05265.1"/>
    <property type="molecule type" value="Genomic_DNA"/>
</dbReference>
<feature type="domain" description="N-acetyltransferase" evidence="1">
    <location>
        <begin position="25"/>
        <end position="184"/>
    </location>
</feature>
<dbReference type="GO" id="GO:0005840">
    <property type="term" value="C:ribosome"/>
    <property type="evidence" value="ECO:0007669"/>
    <property type="project" value="UniProtKB-KW"/>
</dbReference>
<organism evidence="2 3">
    <name type="scientific">Solitalea canadensis (strain ATCC 29591 / DSM 3403 / JCM 21819 / LMG 8368 / NBRC 15130 / NCIMB 12057 / USAM 9D)</name>
    <name type="common">Flexibacter canadensis</name>
    <dbReference type="NCBI Taxonomy" id="929556"/>
    <lineage>
        <taxon>Bacteria</taxon>
        <taxon>Pseudomonadati</taxon>
        <taxon>Bacteroidota</taxon>
        <taxon>Sphingobacteriia</taxon>
        <taxon>Sphingobacteriales</taxon>
        <taxon>Sphingobacteriaceae</taxon>
        <taxon>Solitalea</taxon>
    </lineage>
</organism>
<reference evidence="2" key="1">
    <citation type="submission" date="2012-02" db="EMBL/GenBank/DDBJ databases">
        <title>The complete genome of Solitalea canadensis DSM 3403.</title>
        <authorList>
            <consortium name="US DOE Joint Genome Institute (JGI-PGF)"/>
            <person name="Lucas S."/>
            <person name="Copeland A."/>
            <person name="Lapidus A."/>
            <person name="Glavina del Rio T."/>
            <person name="Dalin E."/>
            <person name="Tice H."/>
            <person name="Bruce D."/>
            <person name="Goodwin L."/>
            <person name="Pitluck S."/>
            <person name="Peters L."/>
            <person name="Ovchinnikova G."/>
            <person name="Lu M."/>
            <person name="Kyrpides N."/>
            <person name="Mavromatis K."/>
            <person name="Ivanova N."/>
            <person name="Brettin T."/>
            <person name="Detter J.C."/>
            <person name="Han C."/>
            <person name="Larimer F."/>
            <person name="Land M."/>
            <person name="Hauser L."/>
            <person name="Markowitz V."/>
            <person name="Cheng J.-F."/>
            <person name="Hugenholtz P."/>
            <person name="Woyke T."/>
            <person name="Wu D."/>
            <person name="Spring S."/>
            <person name="Schroeder M."/>
            <person name="Kopitz M."/>
            <person name="Brambilla E."/>
            <person name="Klenk H.-P."/>
            <person name="Eisen J.A."/>
        </authorList>
    </citation>
    <scope>NUCLEOTIDE SEQUENCE</scope>
    <source>
        <strain evidence="2">DSM 3403</strain>
    </source>
</reference>
<keyword evidence="2" id="KW-0689">Ribosomal protein</keyword>
<keyword evidence="3" id="KW-1185">Reference proteome</keyword>
<evidence type="ECO:0000313" key="3">
    <source>
        <dbReference type="Proteomes" id="UP000007590"/>
    </source>
</evidence>
<gene>
    <name evidence="2" type="ordered locus">Solca_0109</name>
</gene>
<keyword evidence="2" id="KW-0808">Transferase</keyword>
<dbReference type="InterPro" id="IPR016181">
    <property type="entry name" value="Acyl_CoA_acyltransferase"/>
</dbReference>
<dbReference type="KEGG" id="scn:Solca_0109"/>
<dbReference type="RefSeq" id="WP_014678493.1">
    <property type="nucleotide sequence ID" value="NC_017770.1"/>
</dbReference>
<proteinExistence type="predicted"/>
<dbReference type="PANTHER" id="PTHR43610:SF1">
    <property type="entry name" value="N-ACETYLTRANSFERASE DOMAIN-CONTAINING PROTEIN"/>
    <property type="match status" value="1"/>
</dbReference>
<dbReference type="AlphaFoldDB" id="H8KT82"/>
<dbReference type="eggNOG" id="COG1670">
    <property type="taxonomic scope" value="Bacteria"/>
</dbReference>
<dbReference type="InterPro" id="IPR000182">
    <property type="entry name" value="GNAT_dom"/>
</dbReference>
<dbReference type="GO" id="GO:0016747">
    <property type="term" value="F:acyltransferase activity, transferring groups other than amino-acyl groups"/>
    <property type="evidence" value="ECO:0007669"/>
    <property type="project" value="InterPro"/>
</dbReference>